<dbReference type="Proteomes" id="UP000594979">
    <property type="component" value="Chromosome"/>
</dbReference>
<dbReference type="PANTHER" id="PTHR33375">
    <property type="entry name" value="CHROMOSOME-PARTITIONING PROTEIN PARB-RELATED"/>
    <property type="match status" value="1"/>
</dbReference>
<dbReference type="GO" id="GO:0007059">
    <property type="term" value="P:chromosome segregation"/>
    <property type="evidence" value="ECO:0007669"/>
    <property type="project" value="TreeGrafter"/>
</dbReference>
<feature type="region of interest" description="Disordered" evidence="1">
    <location>
        <begin position="123"/>
        <end position="143"/>
    </location>
</feature>
<dbReference type="InterPro" id="IPR036086">
    <property type="entry name" value="ParB/Sulfiredoxin_sf"/>
</dbReference>
<dbReference type="Pfam" id="PF02195">
    <property type="entry name" value="ParB_N"/>
    <property type="match status" value="1"/>
</dbReference>
<name>A0A7T2TH01_9MICO</name>
<gene>
    <name evidence="3" type="ORF">I6G59_16855</name>
</gene>
<evidence type="ECO:0000313" key="4">
    <source>
        <dbReference type="Proteomes" id="UP000594979"/>
    </source>
</evidence>
<dbReference type="RefSeq" id="WP_197931972.1">
    <property type="nucleotide sequence ID" value="NZ_CP065682.1"/>
</dbReference>
<dbReference type="SUPFAM" id="SSF110849">
    <property type="entry name" value="ParB/Sulfiredoxin"/>
    <property type="match status" value="1"/>
</dbReference>
<dbReference type="EMBL" id="CP065682">
    <property type="protein sequence ID" value="QPS33569.1"/>
    <property type="molecule type" value="Genomic_DNA"/>
</dbReference>
<dbReference type="GO" id="GO:0045881">
    <property type="term" value="P:positive regulation of sporulation resulting in formation of a cellular spore"/>
    <property type="evidence" value="ECO:0007669"/>
    <property type="project" value="TreeGrafter"/>
</dbReference>
<dbReference type="KEGG" id="bcau:I6G59_16855"/>
<evidence type="ECO:0000256" key="1">
    <source>
        <dbReference type="SAM" id="MobiDB-lite"/>
    </source>
</evidence>
<reference evidence="3 4" key="1">
    <citation type="submission" date="2020-12" db="EMBL/GenBank/DDBJ databases">
        <title>FDA dAtabase for Regulatory Grade micrObial Sequences (FDA-ARGOS): Supporting development and validation of Infectious Disease Dx tests.</title>
        <authorList>
            <person name="Sproer C."/>
            <person name="Gronow S."/>
            <person name="Severitt S."/>
            <person name="Schroder I."/>
            <person name="Tallon L."/>
            <person name="Sadzewicz L."/>
            <person name="Zhao X."/>
            <person name="Boylan J."/>
            <person name="Ott S."/>
            <person name="Bowen H."/>
            <person name="Vavikolanu K."/>
            <person name="Mehta A."/>
            <person name="Aluvathingal J."/>
            <person name="Nadendla S."/>
            <person name="Lowell S."/>
            <person name="Myers T."/>
            <person name="Yan Y."/>
            <person name="Sichtig H."/>
        </authorList>
    </citation>
    <scope>NUCLEOTIDE SEQUENCE [LARGE SCALE GENOMIC DNA]</scope>
    <source>
        <strain evidence="3 4">FDAARGOS_902</strain>
    </source>
</reference>
<dbReference type="InterPro" id="IPR050336">
    <property type="entry name" value="Chromosome_partition/occlusion"/>
</dbReference>
<evidence type="ECO:0000313" key="3">
    <source>
        <dbReference type="EMBL" id="QPS33569.1"/>
    </source>
</evidence>
<proteinExistence type="predicted"/>
<dbReference type="AlphaFoldDB" id="A0A7T2TH01"/>
<organism evidence="3 4">
    <name type="scientific">Brevibacterium casei</name>
    <dbReference type="NCBI Taxonomy" id="33889"/>
    <lineage>
        <taxon>Bacteria</taxon>
        <taxon>Bacillati</taxon>
        <taxon>Actinomycetota</taxon>
        <taxon>Actinomycetes</taxon>
        <taxon>Micrococcales</taxon>
        <taxon>Brevibacteriaceae</taxon>
        <taxon>Brevibacterium</taxon>
    </lineage>
</organism>
<dbReference type="InterPro" id="IPR003115">
    <property type="entry name" value="ParB_N"/>
</dbReference>
<protein>
    <submittedName>
        <fullName evidence="3">ParB N-terminal domain-containing protein</fullName>
    </submittedName>
</protein>
<dbReference type="Gene3D" id="3.90.1530.30">
    <property type="match status" value="1"/>
</dbReference>
<feature type="domain" description="ParB-like N-terminal" evidence="2">
    <location>
        <begin position="10"/>
        <end position="94"/>
    </location>
</feature>
<sequence length="326" mass="35324">MGTPRGHIEIERTVESIIIGARHRKDMGDIDALAASIAEIGLLQPPTITPEGVLVCGARRLAAIKKLGWRTVGVWVRSGISDQLGLLLAEQEDNAHHKELTPVEAAALHRELKALMAEDAARRDARTQFSSEHQPRWNGAGNFPAPLDEPLGDVREHAANMIPGSASYKTLEKIDYLSRIAEDTTAPETLRESAQTELDAINAGGPVHPAYQRIRAAAESAPGAELASLAQEALTRVAGGKEAEPPAAPAGEVVTRWPVRAFLTTWSELRSWWEHYDADALAGELGDEDIDAFLATVEGTAQFAEQLRTARDERRTGTARGHLRAL</sequence>
<dbReference type="SMART" id="SM00470">
    <property type="entry name" value="ParB"/>
    <property type="match status" value="1"/>
</dbReference>
<dbReference type="GO" id="GO:0005694">
    <property type="term" value="C:chromosome"/>
    <property type="evidence" value="ECO:0007669"/>
    <property type="project" value="TreeGrafter"/>
</dbReference>
<accession>A0A7T2TH01</accession>
<evidence type="ECO:0000259" key="2">
    <source>
        <dbReference type="SMART" id="SM00470"/>
    </source>
</evidence>
<dbReference type="PANTHER" id="PTHR33375:SF1">
    <property type="entry name" value="CHROMOSOME-PARTITIONING PROTEIN PARB-RELATED"/>
    <property type="match status" value="1"/>
</dbReference>